<reference evidence="3 4" key="1">
    <citation type="journal article" date="2015" name="Genome Biol. Evol.">
        <title>Comparative Genomics of a Bacterivorous Green Alga Reveals Evolutionary Causalities and Consequences of Phago-Mixotrophic Mode of Nutrition.</title>
        <authorList>
            <person name="Burns J.A."/>
            <person name="Paasch A."/>
            <person name="Narechania A."/>
            <person name="Kim E."/>
        </authorList>
    </citation>
    <scope>NUCLEOTIDE SEQUENCE [LARGE SCALE GENOMIC DNA]</scope>
    <source>
        <strain evidence="3 4">PLY_AMNH</strain>
    </source>
</reference>
<feature type="transmembrane region" description="Helical" evidence="1">
    <location>
        <begin position="70"/>
        <end position="89"/>
    </location>
</feature>
<organism evidence="3 4">
    <name type="scientific">Cymbomonas tetramitiformis</name>
    <dbReference type="NCBI Taxonomy" id="36881"/>
    <lineage>
        <taxon>Eukaryota</taxon>
        <taxon>Viridiplantae</taxon>
        <taxon>Chlorophyta</taxon>
        <taxon>Pyramimonadophyceae</taxon>
        <taxon>Pyramimonadales</taxon>
        <taxon>Pyramimonadaceae</taxon>
        <taxon>Cymbomonas</taxon>
    </lineage>
</organism>
<protein>
    <submittedName>
        <fullName evidence="3">Uncharacterized protein</fullName>
    </submittedName>
</protein>
<feature type="chain" id="PRO_5042067424" evidence="2">
    <location>
        <begin position="23"/>
        <end position="254"/>
    </location>
</feature>
<keyword evidence="2" id="KW-0732">Signal</keyword>
<proteinExistence type="predicted"/>
<feature type="transmembrane region" description="Helical" evidence="1">
    <location>
        <begin position="182"/>
        <end position="202"/>
    </location>
</feature>
<keyword evidence="1" id="KW-0812">Transmembrane</keyword>
<sequence>MSILMLITVGFMDSLRTPRTEADYYSACYCTDSCQHSTCDDETDEDKQLGEEIFVLCEDNTYKAGDFSKLGGWMALSILLTTIILVLVGTSKNISSGFSCMCQWIRCCCCYKEEGSEEPVMEKSRKYHGEACFWMFRFFGELVTFVGAWGAVVYGSYLMSSIIETQLTAKCGSYPVLNENDIWISGLVCMLAILIGGMNYYMEALTPEDEGFKVVLEDEESAVEKIVPEEDGKSEKKNIAGEKEQGSLYSFVFG</sequence>
<feature type="transmembrane region" description="Helical" evidence="1">
    <location>
        <begin position="131"/>
        <end position="152"/>
    </location>
</feature>
<accession>A0AAE0GCR2</accession>
<keyword evidence="4" id="KW-1185">Reference proteome</keyword>
<gene>
    <name evidence="3" type="ORF">CYMTET_16131</name>
</gene>
<keyword evidence="1" id="KW-1133">Transmembrane helix</keyword>
<evidence type="ECO:0000313" key="3">
    <source>
        <dbReference type="EMBL" id="KAK3275759.1"/>
    </source>
</evidence>
<dbReference type="AlphaFoldDB" id="A0AAE0GCR2"/>
<evidence type="ECO:0000256" key="2">
    <source>
        <dbReference type="SAM" id="SignalP"/>
    </source>
</evidence>
<dbReference type="EMBL" id="LGRX02007040">
    <property type="protein sequence ID" value="KAK3275759.1"/>
    <property type="molecule type" value="Genomic_DNA"/>
</dbReference>
<dbReference type="Proteomes" id="UP001190700">
    <property type="component" value="Unassembled WGS sequence"/>
</dbReference>
<name>A0AAE0GCR2_9CHLO</name>
<feature type="signal peptide" evidence="2">
    <location>
        <begin position="1"/>
        <end position="22"/>
    </location>
</feature>
<keyword evidence="1" id="KW-0472">Membrane</keyword>
<comment type="caution">
    <text evidence="3">The sequence shown here is derived from an EMBL/GenBank/DDBJ whole genome shotgun (WGS) entry which is preliminary data.</text>
</comment>
<evidence type="ECO:0000313" key="4">
    <source>
        <dbReference type="Proteomes" id="UP001190700"/>
    </source>
</evidence>
<evidence type="ECO:0000256" key="1">
    <source>
        <dbReference type="SAM" id="Phobius"/>
    </source>
</evidence>